<organism evidence="2 3">
    <name type="scientific">Streptococcus sanguinis</name>
    <dbReference type="NCBI Taxonomy" id="1305"/>
    <lineage>
        <taxon>Bacteria</taxon>
        <taxon>Bacillati</taxon>
        <taxon>Bacillota</taxon>
        <taxon>Bacilli</taxon>
        <taxon>Lactobacillales</taxon>
        <taxon>Streptococcaceae</taxon>
        <taxon>Streptococcus</taxon>
    </lineage>
</organism>
<feature type="transmembrane region" description="Helical" evidence="1">
    <location>
        <begin position="263"/>
        <end position="284"/>
    </location>
</feature>
<evidence type="ECO:0000313" key="2">
    <source>
        <dbReference type="EMBL" id="SQF34716.1"/>
    </source>
</evidence>
<evidence type="ECO:0000313" key="3">
    <source>
        <dbReference type="Proteomes" id="UP000249623"/>
    </source>
</evidence>
<keyword evidence="1" id="KW-0472">Membrane</keyword>
<feature type="transmembrane region" description="Helical" evidence="1">
    <location>
        <begin position="221"/>
        <end position="240"/>
    </location>
</feature>
<feature type="transmembrane region" description="Helical" evidence="1">
    <location>
        <begin position="12"/>
        <end position="32"/>
    </location>
</feature>
<proteinExistence type="predicted"/>
<reference evidence="2 3" key="1">
    <citation type="submission" date="2018-06" db="EMBL/GenBank/DDBJ databases">
        <authorList>
            <consortium name="Pathogen Informatics"/>
            <person name="Doyle S."/>
        </authorList>
    </citation>
    <scope>NUCLEOTIDE SEQUENCE [LARGE SCALE GENOMIC DNA]</scope>
    <source>
        <strain evidence="2 3">NCTC11085</strain>
    </source>
</reference>
<dbReference type="Proteomes" id="UP000249623">
    <property type="component" value="Chromosome 1"/>
</dbReference>
<feature type="transmembrane region" description="Helical" evidence="1">
    <location>
        <begin position="117"/>
        <end position="136"/>
    </location>
</feature>
<accession>A0A2X3VR10</accession>
<feature type="transmembrane region" description="Helical" evidence="1">
    <location>
        <begin position="413"/>
        <end position="430"/>
    </location>
</feature>
<sequence>MEKNNKYRFTKCYMILNFCFSLLLEIPIFYWLFNNFPNTLGNSIITIVYILLCLLFYSLFFLVLRKGKLVFNLKEVPENFTFIKFFVDYIVILVKYLLQGVYLQIFIETFCKDIKNFLLSILPFLILYFVFSQIIFSITRRSPIYFFVIIGIPIVLFNFVGISDTFLLGWSFISLIFLSVFSQFFSIDLKYGLNLPSYVKKYLDLDAELIKERLLRTKFEFLLMIPFIYVSLLLSEKLVYSNKVFDLFSKITNNQYSLGNLEYFSAFSLCLAILKLCIFLFLFLPCFEYRNKMLNYLSKFFLLKISKLAEENRYSVKNIYFGKFLKVKKKRKWSVNESEFFLCNEIDFEYYQKNAKPEKLGDIDIKKIRYISDDVFVFYGTYYLKKDSKTYNELIGKKKAMGYAVLKEPDPNVFIFFVIVVLLFIVFQSMC</sequence>
<feature type="transmembrane region" description="Helical" evidence="1">
    <location>
        <begin position="85"/>
        <end position="105"/>
    </location>
</feature>
<dbReference type="AlphaFoldDB" id="A0A2X3VR10"/>
<feature type="transmembrane region" description="Helical" evidence="1">
    <location>
        <begin position="143"/>
        <end position="162"/>
    </location>
</feature>
<protein>
    <submittedName>
        <fullName evidence="2">Uncharacterized protein</fullName>
    </submittedName>
</protein>
<name>A0A2X3VR10_STRSA</name>
<keyword evidence="1" id="KW-1133">Transmembrane helix</keyword>
<dbReference type="EMBL" id="LS483346">
    <property type="protein sequence ID" value="SQF34716.1"/>
    <property type="molecule type" value="Genomic_DNA"/>
</dbReference>
<feature type="transmembrane region" description="Helical" evidence="1">
    <location>
        <begin position="44"/>
        <end position="64"/>
    </location>
</feature>
<keyword evidence="1" id="KW-0812">Transmembrane</keyword>
<evidence type="ECO:0000256" key="1">
    <source>
        <dbReference type="SAM" id="Phobius"/>
    </source>
</evidence>
<gene>
    <name evidence="2" type="ORF">NCTC11085_01087</name>
</gene>
<dbReference type="RefSeq" id="WP_197709055.1">
    <property type="nucleotide sequence ID" value="NZ_CP071430.1"/>
</dbReference>
<feature type="transmembrane region" description="Helical" evidence="1">
    <location>
        <begin position="168"/>
        <end position="187"/>
    </location>
</feature>